<evidence type="ECO:0000256" key="1">
    <source>
        <dbReference type="ARBA" id="ARBA00004123"/>
    </source>
</evidence>
<feature type="compositionally biased region" description="Basic and acidic residues" evidence="4">
    <location>
        <begin position="217"/>
        <end position="247"/>
    </location>
</feature>
<dbReference type="GO" id="GO:0016593">
    <property type="term" value="C:Cdc73/Paf1 complex"/>
    <property type="evidence" value="ECO:0007669"/>
    <property type="project" value="InterPro"/>
</dbReference>
<evidence type="ECO:0000256" key="2">
    <source>
        <dbReference type="ARBA" id="ARBA00007560"/>
    </source>
</evidence>
<dbReference type="OrthoDB" id="10260285at2759"/>
<keyword evidence="6" id="KW-1185">Reference proteome</keyword>
<dbReference type="GO" id="GO:0003682">
    <property type="term" value="F:chromatin binding"/>
    <property type="evidence" value="ECO:0007669"/>
    <property type="project" value="TreeGrafter"/>
</dbReference>
<feature type="compositionally biased region" description="Pro residues" evidence="4">
    <location>
        <begin position="141"/>
        <end position="165"/>
    </location>
</feature>
<comment type="caution">
    <text evidence="5">The sequence shown here is derived from an EMBL/GenBank/DDBJ whole genome shotgun (WGS) entry which is preliminary data.</text>
</comment>
<evidence type="ECO:0000313" key="5">
    <source>
        <dbReference type="EMBL" id="CAA2949099.1"/>
    </source>
</evidence>
<keyword evidence="3" id="KW-0539">Nucleus</keyword>
<dbReference type="PANTHER" id="PTHR23188">
    <property type="entry name" value="RNA POLYMERASE II-ASSOCIATED FACTOR 1 HOMOLOG"/>
    <property type="match status" value="1"/>
</dbReference>
<feature type="region of interest" description="Disordered" evidence="4">
    <location>
        <begin position="652"/>
        <end position="680"/>
    </location>
</feature>
<evidence type="ECO:0000256" key="3">
    <source>
        <dbReference type="ARBA" id="ARBA00023242"/>
    </source>
</evidence>
<dbReference type="Proteomes" id="UP000594638">
    <property type="component" value="Unassembled WGS sequence"/>
</dbReference>
<protein>
    <submittedName>
        <fullName evidence="5">PAF1 homolog</fullName>
    </submittedName>
</protein>
<evidence type="ECO:0000256" key="4">
    <source>
        <dbReference type="SAM" id="MobiDB-lite"/>
    </source>
</evidence>
<dbReference type="Gramene" id="OE9A118514T1">
    <property type="protein sequence ID" value="OE9A118514C1"/>
    <property type="gene ID" value="OE9A118514"/>
</dbReference>
<comment type="similarity">
    <text evidence="2">Belongs to the PAF1 family.</text>
</comment>
<dbReference type="Pfam" id="PF03985">
    <property type="entry name" value="Paf1"/>
    <property type="match status" value="1"/>
</dbReference>
<reference evidence="5 6" key="1">
    <citation type="submission" date="2019-12" db="EMBL/GenBank/DDBJ databases">
        <authorList>
            <person name="Alioto T."/>
            <person name="Alioto T."/>
            <person name="Gomez Garrido J."/>
        </authorList>
    </citation>
    <scope>NUCLEOTIDE SEQUENCE [LARGE SCALE GENOMIC DNA]</scope>
</reference>
<dbReference type="GO" id="GO:0006368">
    <property type="term" value="P:transcription elongation by RNA polymerase II"/>
    <property type="evidence" value="ECO:0007669"/>
    <property type="project" value="InterPro"/>
</dbReference>
<comment type="subcellular location">
    <subcellularLocation>
        <location evidence="1">Nucleus</location>
    </subcellularLocation>
</comment>
<dbReference type="AlphaFoldDB" id="A0A8S0PGK2"/>
<name>A0A8S0PGK2_OLEEU</name>
<feature type="compositionally biased region" description="Basic and acidic residues" evidence="4">
    <location>
        <begin position="661"/>
        <end position="673"/>
    </location>
</feature>
<feature type="compositionally biased region" description="Pro residues" evidence="4">
    <location>
        <begin position="87"/>
        <end position="106"/>
    </location>
</feature>
<feature type="compositionally biased region" description="Polar residues" evidence="4">
    <location>
        <begin position="55"/>
        <end position="71"/>
    </location>
</feature>
<evidence type="ECO:0000313" key="6">
    <source>
        <dbReference type="Proteomes" id="UP000594638"/>
    </source>
</evidence>
<dbReference type="GO" id="GO:0000993">
    <property type="term" value="F:RNA polymerase II complex binding"/>
    <property type="evidence" value="ECO:0007669"/>
    <property type="project" value="TreeGrafter"/>
</dbReference>
<dbReference type="EMBL" id="CACTIH010000071">
    <property type="protein sequence ID" value="CAA2949099.1"/>
    <property type="molecule type" value="Genomic_DNA"/>
</dbReference>
<proteinExistence type="inferred from homology"/>
<accession>A0A8S0PGK2</accession>
<feature type="region of interest" description="Disordered" evidence="4">
    <location>
        <begin position="1"/>
        <end position="249"/>
    </location>
</feature>
<organism evidence="5 6">
    <name type="scientific">Olea europaea subsp. europaea</name>
    <dbReference type="NCBI Taxonomy" id="158383"/>
    <lineage>
        <taxon>Eukaryota</taxon>
        <taxon>Viridiplantae</taxon>
        <taxon>Streptophyta</taxon>
        <taxon>Embryophyta</taxon>
        <taxon>Tracheophyta</taxon>
        <taxon>Spermatophyta</taxon>
        <taxon>Magnoliopsida</taxon>
        <taxon>eudicotyledons</taxon>
        <taxon>Gunneridae</taxon>
        <taxon>Pentapetalae</taxon>
        <taxon>asterids</taxon>
        <taxon>lamiids</taxon>
        <taxon>Lamiales</taxon>
        <taxon>Oleaceae</taxon>
        <taxon>Oleeae</taxon>
        <taxon>Olea</taxon>
    </lineage>
</organism>
<feature type="compositionally biased region" description="Basic and acidic residues" evidence="4">
    <location>
        <begin position="173"/>
        <end position="183"/>
    </location>
</feature>
<sequence length="680" mass="76777">MASYRPFHPRPQSSFRPPLPAPPSRSLLQPPAPPQTQGNQNPQNWGTYSGKEGSAYNQNYSQMNPSSNYQNACYGPSSQQHFNHPPGNQPPPPPQQQQFPYQPPALPSESSSYPPPVPAHPAYYPPSQYSQFNQPQSLQPRQPPPPPPPSPPPPQPLSPPAPPSSVLPARFSTENRHAGEKSGYKNPEAPSNQQQKPTLPPADPVQRSGRHGQPGRVETEEEKRLKRRENERLRQEEKHRQHLKESQYKVLQKTQMMATGVKGHGSISGSHMGDRRSTPLLSGDRIENRLKKPTTFICKMKFRNDLPDPSAKMKLLNFKNDPDQYTKYTITSLEKNHKPQLYVEPDLGIPLDLLDLSVYNPPKGVKLPMDPEDEELLHDDDPITPVEKVGIKRKARPTDKGVSWLVKTQYISPLSMESTKQSLTEKQAKELRESRGGLNILENFNNREGQIQNIEASFKTSKSKPVHAVNHQLYPRRILPLIPYFERYRDQFVVANFDSAPTADSENYSKLDTGDCDEHEQRAIMKSFMASSSSSDRPDKFLSYMVPSVGELKKDMDDENEDIVYSCIREYHFDVRGDDADDPTTYLLVFGDSEAKYLPLPTRLLLRKKRAREGKSSDTVEYFPVPKRLTVRNRSTVSARELKDAEDCLASTGRFGADGKGVNHPDADDHYGGAEDYFSD</sequence>
<feature type="region of interest" description="Disordered" evidence="4">
    <location>
        <begin position="262"/>
        <end position="281"/>
    </location>
</feature>
<dbReference type="InterPro" id="IPR007133">
    <property type="entry name" value="RNA_pol_II-assoc_Paf1"/>
</dbReference>
<gene>
    <name evidence="5" type="ORF">OLEA9_A118514</name>
</gene>
<feature type="compositionally biased region" description="Low complexity" evidence="4">
    <location>
        <begin position="24"/>
        <end position="44"/>
    </location>
</feature>
<dbReference type="PANTHER" id="PTHR23188:SF12">
    <property type="entry name" value="RNA POLYMERASE II-ASSOCIATED FACTOR 1 HOMOLOG"/>
    <property type="match status" value="1"/>
</dbReference>